<reference evidence="1 2" key="1">
    <citation type="journal article" date="2011" name="Cell">
        <title>Insight into structure and assembly of the nuclear pore complex by utilizing the genome of a eukaryotic thermophile.</title>
        <authorList>
            <person name="Amlacher S."/>
            <person name="Sarges P."/>
            <person name="Flemming D."/>
            <person name="van Noort V."/>
            <person name="Kunze R."/>
            <person name="Devos D.P."/>
            <person name="Arumugam M."/>
            <person name="Bork P."/>
            <person name="Hurt E."/>
        </authorList>
    </citation>
    <scope>NUCLEOTIDE SEQUENCE [LARGE SCALE GENOMIC DNA]</scope>
    <source>
        <strain evidence="2">DSM 1495 / CBS 144.50 / IMI 039719</strain>
    </source>
</reference>
<evidence type="ECO:0000313" key="1">
    <source>
        <dbReference type="EMBL" id="EGS21958.1"/>
    </source>
</evidence>
<keyword evidence="2" id="KW-1185">Reference proteome</keyword>
<dbReference type="eggNOG" id="ENOG502T9WB">
    <property type="taxonomic scope" value="Eukaryota"/>
</dbReference>
<protein>
    <submittedName>
        <fullName evidence="1">Uncharacterized protein</fullName>
    </submittedName>
</protein>
<name>G0S8J8_CHATD</name>
<dbReference type="EMBL" id="GL988041">
    <property type="protein sequence ID" value="EGS21958.1"/>
    <property type="molecule type" value="Genomic_DNA"/>
</dbReference>
<evidence type="ECO:0000313" key="2">
    <source>
        <dbReference type="Proteomes" id="UP000008066"/>
    </source>
</evidence>
<organism evidence="2">
    <name type="scientific">Chaetomium thermophilum (strain DSM 1495 / CBS 144.50 / IMI 039719)</name>
    <name type="common">Thermochaetoides thermophila</name>
    <dbReference type="NCBI Taxonomy" id="759272"/>
    <lineage>
        <taxon>Eukaryota</taxon>
        <taxon>Fungi</taxon>
        <taxon>Dikarya</taxon>
        <taxon>Ascomycota</taxon>
        <taxon>Pezizomycotina</taxon>
        <taxon>Sordariomycetes</taxon>
        <taxon>Sordariomycetidae</taxon>
        <taxon>Sordariales</taxon>
        <taxon>Chaetomiaceae</taxon>
        <taxon>Thermochaetoides</taxon>
    </lineage>
</organism>
<sequence>MERQGPFFSARCPTEITLAIFTSCQSLRDVAALIITNRHTAAVWNEHQGHIILHIGRLTIPAFDRALMAARAISIVLWHQMRCKLPPRLHIHELDPSYQKPNPAELAQVLDLHHLARCLEVRYRDPEIILLTLPHDYSQDFQICEDITSAGGTQPEDLGNLEAWREREPLEVIWFRSYGEGGDMPDYGVKPERHGRKYEEVKKGVEELVGYGMNEWLKEKGDHKRAAERILSHPAWLMRVNLGLQEPLFGEFADWFVKVTLKDEARIERAMRPRDGLPRINAKLFNTGPQTWPETSPLGAYFRNGTPEQGRLLFGSVLRAIHMMQIVLLHLEKPEWVGWYVNQLERAKRIHGDNPRPAFPPRKLRATTIIGARDYEPCEVYMDEKPSTRYRVLAENTGSEMLSVQALLLRMNEHRYFLPEQEGKEVWREEGKKIDSFDPTYTLWYFILAREMDVHLVDEPGKQMGAHWGHVQRVGDART</sequence>
<dbReference type="GeneID" id="18257872"/>
<dbReference type="HOGENOM" id="CLU_568575_0_0_1"/>
<dbReference type="Proteomes" id="UP000008066">
    <property type="component" value="Unassembled WGS sequence"/>
</dbReference>
<gene>
    <name evidence="1" type="ORF">CTHT_0038340</name>
</gene>
<accession>G0S8J8</accession>
<dbReference type="STRING" id="759272.G0S8J8"/>
<dbReference type="KEGG" id="cthr:CTHT_0038340"/>
<dbReference type="RefSeq" id="XP_006694254.1">
    <property type="nucleotide sequence ID" value="XM_006694191.1"/>
</dbReference>
<dbReference type="OrthoDB" id="5214702at2759"/>
<dbReference type="AlphaFoldDB" id="G0S8J8"/>
<proteinExistence type="predicted"/>